<keyword evidence="2" id="KW-1185">Reference proteome</keyword>
<comment type="caution">
    <text evidence="1">The sequence shown here is derived from an EMBL/GenBank/DDBJ whole genome shotgun (WGS) entry which is preliminary data.</text>
</comment>
<protein>
    <submittedName>
        <fullName evidence="1">Uncharacterized protein</fullName>
    </submittedName>
</protein>
<organism evidence="1 2">
    <name type="scientific">Actinomadura keratinilytica</name>
    <dbReference type="NCBI Taxonomy" id="547461"/>
    <lineage>
        <taxon>Bacteria</taxon>
        <taxon>Bacillati</taxon>
        <taxon>Actinomycetota</taxon>
        <taxon>Actinomycetes</taxon>
        <taxon>Streptosporangiales</taxon>
        <taxon>Thermomonosporaceae</taxon>
        <taxon>Actinomadura</taxon>
    </lineage>
</organism>
<sequence length="424" mass="47787">MTRDIQPPPQRPAARPPWELQLGYDLEAVYCAYTEAPLFLSAGFTDDYISQLRTMGGWAAERLRELDIDASSIELLESALEGIPSRDGFPRRPVHHWVEACQSMGRALSDLMDTVGAEIGDGRRYYDYGVMLNRIELCAGILHAAPTRPAAVAEGWPDLVPTYRKELMRVTAVLQHFITDDGPDRPRDPQQRELDRVFDAFAAYLQSWRSGGAEPDEDFFRHLEDVAHSAGFVSAVGRFAQMMRWSREPAEPLPPQDRWPLPTPHTDEDRERLQSLHLGYRTTGLKGDPEQHLHTMRQLLHLCRHVLGPVHPVTLNVQIDFANAHALTGRVLAATVLLSDIARTAMHYYGPLQETRYLIVGHVCSCLQVLNPELARSLYEDPLRSLLERDEEDLPPSLHNVRRTIRRALGMDAEPSSGGNDDAT</sequence>
<dbReference type="RefSeq" id="WP_345024858.1">
    <property type="nucleotide sequence ID" value="NZ_BAABDO010000143.1"/>
</dbReference>
<reference evidence="2" key="1">
    <citation type="journal article" date="2019" name="Int. J. Syst. Evol. Microbiol.">
        <title>The Global Catalogue of Microorganisms (GCM) 10K type strain sequencing project: providing services to taxonomists for standard genome sequencing and annotation.</title>
        <authorList>
            <consortium name="The Broad Institute Genomics Platform"/>
            <consortium name="The Broad Institute Genome Sequencing Center for Infectious Disease"/>
            <person name="Wu L."/>
            <person name="Ma J."/>
        </authorList>
    </citation>
    <scope>NUCLEOTIDE SEQUENCE [LARGE SCALE GENOMIC DNA]</scope>
    <source>
        <strain evidence="2">JCM 17316</strain>
    </source>
</reference>
<gene>
    <name evidence="1" type="ORF">GCM10022416_57620</name>
</gene>
<evidence type="ECO:0000313" key="1">
    <source>
        <dbReference type="EMBL" id="GAA4156453.1"/>
    </source>
</evidence>
<evidence type="ECO:0000313" key="2">
    <source>
        <dbReference type="Proteomes" id="UP001500266"/>
    </source>
</evidence>
<dbReference type="Proteomes" id="UP001500266">
    <property type="component" value="Unassembled WGS sequence"/>
</dbReference>
<accession>A0ABP7ZFS8</accession>
<dbReference type="EMBL" id="BAABDO010000143">
    <property type="protein sequence ID" value="GAA4156453.1"/>
    <property type="molecule type" value="Genomic_DNA"/>
</dbReference>
<name>A0ABP7ZFS8_9ACTN</name>
<proteinExistence type="predicted"/>